<protein>
    <submittedName>
        <fullName evidence="1">Uncharacterized protein</fullName>
    </submittedName>
</protein>
<organism evidence="1 2">
    <name type="scientific">Clostridium muellerianum</name>
    <dbReference type="NCBI Taxonomy" id="2716538"/>
    <lineage>
        <taxon>Bacteria</taxon>
        <taxon>Bacillati</taxon>
        <taxon>Bacillota</taxon>
        <taxon>Clostridia</taxon>
        <taxon>Eubacteriales</taxon>
        <taxon>Clostridiaceae</taxon>
        <taxon>Clostridium</taxon>
    </lineage>
</organism>
<dbReference type="AlphaFoldDB" id="A0A7Y0EKK4"/>
<accession>A0A7Y0EKK4</accession>
<evidence type="ECO:0000313" key="1">
    <source>
        <dbReference type="EMBL" id="NMM65122.1"/>
    </source>
</evidence>
<dbReference type="RefSeq" id="WP_169299712.1">
    <property type="nucleotide sequence ID" value="NZ_JABBNI010000063.1"/>
</dbReference>
<reference evidence="1 2" key="1">
    <citation type="submission" date="2020-04" db="EMBL/GenBank/DDBJ databases">
        <authorList>
            <person name="Doyle D.A."/>
        </authorList>
    </citation>
    <scope>NUCLEOTIDE SEQUENCE [LARGE SCALE GENOMIC DNA]</scope>
    <source>
        <strain evidence="1 2">P21</strain>
    </source>
</reference>
<comment type="caution">
    <text evidence="1">The sequence shown here is derived from an EMBL/GenBank/DDBJ whole genome shotgun (WGS) entry which is preliminary data.</text>
</comment>
<dbReference type="Proteomes" id="UP000537131">
    <property type="component" value="Unassembled WGS sequence"/>
</dbReference>
<evidence type="ECO:0000313" key="2">
    <source>
        <dbReference type="Proteomes" id="UP000537131"/>
    </source>
</evidence>
<dbReference type="EMBL" id="JABBNI010000063">
    <property type="protein sequence ID" value="NMM65122.1"/>
    <property type="molecule type" value="Genomic_DNA"/>
</dbReference>
<name>A0A7Y0EKK4_9CLOT</name>
<reference evidence="1 2" key="2">
    <citation type="submission" date="2020-06" db="EMBL/GenBank/DDBJ databases">
        <title>Complete Genome Sequence of Clostridium muelleri sp. nov. P21T, an Acid-Alcohol Producing Acetogen Isolated from Old Hay.</title>
        <authorList>
            <person name="Duncan K.E."/>
            <person name="Tanner R.S."/>
        </authorList>
    </citation>
    <scope>NUCLEOTIDE SEQUENCE [LARGE SCALE GENOMIC DNA]</scope>
    <source>
        <strain evidence="1 2">P21</strain>
    </source>
</reference>
<sequence length="319" mass="37654">MGKEYVSFYQIAKEMALEDGLPYPNYVDLDKEDIRKGEWEAKFKNYRETKQEYFENILKNQGINPNIKYKVNGEYQIPVQEKESIKLLIREYTSKYYKKLRNGKELEFEDIEDIVKKAEELINSNFKGDDAEKQLASLYGATEYHSRKASKEVYNSVIEMIRKSINNVKIEKVNNKQIIDNNKELAKFKSIEEIVSSTKYDKSIDTPKMRTLNDNDADILIRFYEQMLIAANERWNRLADIFSELRDEEIQDSAFALLELDIEDTSWLSKGYRQSANILKESLKILNEELTEQPQIKELSEEEKKKLEYIIKSLNPNKK</sequence>
<keyword evidence="2" id="KW-1185">Reference proteome</keyword>
<gene>
    <name evidence="1" type="ORF">HBE96_21290</name>
</gene>
<proteinExistence type="predicted"/>